<dbReference type="SUPFAM" id="SSF47954">
    <property type="entry name" value="Cyclin-like"/>
    <property type="match status" value="2"/>
</dbReference>
<feature type="region of interest" description="Disordered" evidence="2">
    <location>
        <begin position="1"/>
        <end position="52"/>
    </location>
</feature>
<dbReference type="EMBL" id="BDRX01000087">
    <property type="protein sequence ID" value="GBF96835.1"/>
    <property type="molecule type" value="Genomic_DNA"/>
</dbReference>
<evidence type="ECO:0000256" key="1">
    <source>
        <dbReference type="ARBA" id="ARBA00023127"/>
    </source>
</evidence>
<organism evidence="5 6">
    <name type="scientific">Raphidocelis subcapitata</name>
    <dbReference type="NCBI Taxonomy" id="307507"/>
    <lineage>
        <taxon>Eukaryota</taxon>
        <taxon>Viridiplantae</taxon>
        <taxon>Chlorophyta</taxon>
        <taxon>core chlorophytes</taxon>
        <taxon>Chlorophyceae</taxon>
        <taxon>CS clade</taxon>
        <taxon>Sphaeropleales</taxon>
        <taxon>Selenastraceae</taxon>
        <taxon>Raphidocelis</taxon>
    </lineage>
</organism>
<evidence type="ECO:0000256" key="2">
    <source>
        <dbReference type="SAM" id="MobiDB-lite"/>
    </source>
</evidence>
<evidence type="ECO:0000313" key="5">
    <source>
        <dbReference type="EMBL" id="GBF96835.1"/>
    </source>
</evidence>
<dbReference type="STRING" id="307507.A0A2V0PID6"/>
<name>A0A2V0PID6_9CHLO</name>
<feature type="domain" description="Cyclin C-terminal" evidence="4">
    <location>
        <begin position="258"/>
        <end position="343"/>
    </location>
</feature>
<protein>
    <recommendedName>
        <fullName evidence="7">Cyclin N-terminal domain-containing protein</fullName>
    </recommendedName>
</protein>
<reference evidence="5 6" key="1">
    <citation type="journal article" date="2018" name="Sci. Rep.">
        <title>Raphidocelis subcapitata (=Pseudokirchneriella subcapitata) provides an insight into genome evolution and environmental adaptations in the Sphaeropleales.</title>
        <authorList>
            <person name="Suzuki S."/>
            <person name="Yamaguchi H."/>
            <person name="Nakajima N."/>
            <person name="Kawachi M."/>
        </authorList>
    </citation>
    <scope>NUCLEOTIDE SEQUENCE [LARGE SCALE GENOMIC DNA]</scope>
    <source>
        <strain evidence="5 6">NIES-35</strain>
    </source>
</reference>
<dbReference type="InterPro" id="IPR036915">
    <property type="entry name" value="Cyclin-like_sf"/>
</dbReference>
<keyword evidence="1" id="KW-0195">Cyclin</keyword>
<comment type="caution">
    <text evidence="5">The sequence shown here is derived from an EMBL/GenBank/DDBJ whole genome shotgun (WGS) entry which is preliminary data.</text>
</comment>
<evidence type="ECO:0000259" key="4">
    <source>
        <dbReference type="Pfam" id="PF02984"/>
    </source>
</evidence>
<evidence type="ECO:0000259" key="3">
    <source>
        <dbReference type="Pfam" id="PF00134"/>
    </source>
</evidence>
<proteinExistence type="predicted"/>
<accession>A0A2V0PID6</accession>
<dbReference type="AlphaFoldDB" id="A0A2V0PID6"/>
<gene>
    <name evidence="5" type="ORF">Rsub_09691</name>
</gene>
<sequence length="389" mass="38951">MEVAYAQIQQHQGARDEKWPARGLEANTPSAAPAPEHEPSSGVPSSLLSSQSGLSLSDDGSCCASSDEDAAPAFGLCALAPARLAPADALDGVLFELLQDEEAAIEAAGKPPPTADAPPALAAADRANLVNWMASAAARLRLGDDALFYGVACLDALRLPASGREEVLVAAACLWVAAKWAHGAAAPPASAVAAALPSCGCGACAGCGAGGGGAAVRARLLAAEAAVLRALDYGARVLRRPTAEAFLTAALLRLQRCGAAHPGLAPLARLLSEEALLESQLLAYRPSAVAAGCLAYAAALLGAPLSEAALAHAAGVRGAAASDAASVLRAVHAAVAAAAAARNPYAASLRWLRRDAAVLRVAPIEGGDDPRLAALAPARAGGAWRWVLP</sequence>
<dbReference type="InParanoid" id="A0A2V0PID6"/>
<evidence type="ECO:0008006" key="7">
    <source>
        <dbReference type="Google" id="ProtNLM"/>
    </source>
</evidence>
<dbReference type="InterPro" id="IPR004367">
    <property type="entry name" value="Cyclin_C-dom"/>
</dbReference>
<dbReference type="Proteomes" id="UP000247498">
    <property type="component" value="Unassembled WGS sequence"/>
</dbReference>
<keyword evidence="6" id="KW-1185">Reference proteome</keyword>
<dbReference type="InterPro" id="IPR006671">
    <property type="entry name" value="Cyclin_N"/>
</dbReference>
<evidence type="ECO:0000313" key="6">
    <source>
        <dbReference type="Proteomes" id="UP000247498"/>
    </source>
</evidence>
<dbReference type="Gene3D" id="1.10.472.10">
    <property type="entry name" value="Cyclin-like"/>
    <property type="match status" value="2"/>
</dbReference>
<dbReference type="Pfam" id="PF02984">
    <property type="entry name" value="Cyclin_C"/>
    <property type="match status" value="1"/>
</dbReference>
<feature type="compositionally biased region" description="Low complexity" evidence="2">
    <location>
        <begin position="29"/>
        <end position="52"/>
    </location>
</feature>
<feature type="domain" description="Cyclin N-terminal" evidence="3">
    <location>
        <begin position="119"/>
        <end position="233"/>
    </location>
</feature>
<dbReference type="Pfam" id="PF00134">
    <property type="entry name" value="Cyclin_N"/>
    <property type="match status" value="1"/>
</dbReference>